<evidence type="ECO:0000259" key="11">
    <source>
        <dbReference type="PROSITE" id="PS51846"/>
    </source>
</evidence>
<dbReference type="InterPro" id="IPR046342">
    <property type="entry name" value="CBS_dom_sf"/>
</dbReference>
<feature type="transmembrane region" description="Helical" evidence="9">
    <location>
        <begin position="89"/>
        <end position="115"/>
    </location>
</feature>
<dbReference type="GO" id="GO:0005886">
    <property type="term" value="C:plasma membrane"/>
    <property type="evidence" value="ECO:0007669"/>
    <property type="project" value="UniProtKB-SubCell"/>
</dbReference>
<dbReference type="AlphaFoldDB" id="A0A7W3ISM7"/>
<evidence type="ECO:0000256" key="6">
    <source>
        <dbReference type="ARBA" id="ARBA00023136"/>
    </source>
</evidence>
<dbReference type="EMBL" id="JACGWT010000003">
    <property type="protein sequence ID" value="MBA8794516.1"/>
    <property type="molecule type" value="Genomic_DNA"/>
</dbReference>
<keyword evidence="4" id="KW-0677">Repeat</keyword>
<keyword evidence="13" id="KW-1185">Reference proteome</keyword>
<protein>
    <submittedName>
        <fullName evidence="12">CBS domain containing-hemolysin-like protein</fullName>
    </submittedName>
</protein>
<name>A0A7W3ISM7_9ACTN</name>
<dbReference type="SMART" id="SM00116">
    <property type="entry name" value="CBS"/>
    <property type="match status" value="2"/>
</dbReference>
<evidence type="ECO:0000256" key="8">
    <source>
        <dbReference type="PROSITE-ProRule" id="PRU01193"/>
    </source>
</evidence>
<keyword evidence="7" id="KW-0129">CBS domain</keyword>
<dbReference type="Pfam" id="PF00571">
    <property type="entry name" value="CBS"/>
    <property type="match status" value="2"/>
</dbReference>
<evidence type="ECO:0000256" key="4">
    <source>
        <dbReference type="ARBA" id="ARBA00022737"/>
    </source>
</evidence>
<dbReference type="CDD" id="cd04590">
    <property type="entry name" value="CBS_pair_CorC_HlyC_assoc"/>
    <property type="match status" value="1"/>
</dbReference>
<evidence type="ECO:0000259" key="10">
    <source>
        <dbReference type="PROSITE" id="PS51371"/>
    </source>
</evidence>
<organism evidence="12 13">
    <name type="scientific">Microlunatus kandeliicorticis</name>
    <dbReference type="NCBI Taxonomy" id="1759536"/>
    <lineage>
        <taxon>Bacteria</taxon>
        <taxon>Bacillati</taxon>
        <taxon>Actinomycetota</taxon>
        <taxon>Actinomycetes</taxon>
        <taxon>Propionibacteriales</taxon>
        <taxon>Propionibacteriaceae</taxon>
        <taxon>Microlunatus</taxon>
    </lineage>
</organism>
<dbReference type="InterPro" id="IPR002550">
    <property type="entry name" value="CNNM"/>
</dbReference>
<dbReference type="SUPFAM" id="SSF54631">
    <property type="entry name" value="CBS-domain pair"/>
    <property type="match status" value="1"/>
</dbReference>
<feature type="domain" description="CBS" evidence="10">
    <location>
        <begin position="222"/>
        <end position="279"/>
    </location>
</feature>
<dbReference type="PROSITE" id="PS51846">
    <property type="entry name" value="CNNM"/>
    <property type="match status" value="1"/>
</dbReference>
<evidence type="ECO:0000256" key="9">
    <source>
        <dbReference type="SAM" id="Phobius"/>
    </source>
</evidence>
<comment type="caution">
    <text evidence="12">The sequence shown here is derived from an EMBL/GenBank/DDBJ whole genome shotgun (WGS) entry which is preliminary data.</text>
</comment>
<dbReference type="PROSITE" id="PS51371">
    <property type="entry name" value="CBS"/>
    <property type="match status" value="2"/>
</dbReference>
<evidence type="ECO:0000256" key="3">
    <source>
        <dbReference type="ARBA" id="ARBA00022692"/>
    </source>
</evidence>
<evidence type="ECO:0000256" key="5">
    <source>
        <dbReference type="ARBA" id="ARBA00022989"/>
    </source>
</evidence>
<dbReference type="PANTHER" id="PTHR43099">
    <property type="entry name" value="UPF0053 PROTEIN YRKA"/>
    <property type="match status" value="1"/>
</dbReference>
<keyword evidence="6 8" id="KW-0472">Membrane</keyword>
<sequence length="350" mass="37300">MNGVLGLLLTVVLLALNALFVGSEFALVSARRARIEPLAERGSRRARSTLKAMEEVSQVMAAAQLGITVCTLALGAVSEPVIAHAIEPLFAAAGVPESFVHPIALVLATALVVWAHVVLGEMVPKNLALVGPERAALVLGPFMRVVVIVVKPVVVALNAVANTAMRLFRVEPKDEVGSTFTQEEVAGMVEESRREGVLDEHEYGLLTGALQFESSTATSVQLDPESLVTVARGVTPAEVEQLSARTGWSRFPVRAEDGELSGYLHLKDVLEVDETARTTPVPEKRIRPLATVPGRASLAEALQIMQRRGAHVARVADVRGEVTGVVMLEDVLERLVGEIRDQAGPATTTA</sequence>
<proteinExistence type="predicted"/>
<dbReference type="InterPro" id="IPR044751">
    <property type="entry name" value="Ion_transp-like_CBS"/>
</dbReference>
<dbReference type="Proteomes" id="UP000523079">
    <property type="component" value="Unassembled WGS sequence"/>
</dbReference>
<dbReference type="InterPro" id="IPR000644">
    <property type="entry name" value="CBS_dom"/>
</dbReference>
<evidence type="ECO:0000256" key="2">
    <source>
        <dbReference type="ARBA" id="ARBA00022475"/>
    </source>
</evidence>
<evidence type="ECO:0000313" key="13">
    <source>
        <dbReference type="Proteomes" id="UP000523079"/>
    </source>
</evidence>
<dbReference type="InterPro" id="IPR051676">
    <property type="entry name" value="UPF0053_domain"/>
</dbReference>
<dbReference type="PANTHER" id="PTHR43099:SF5">
    <property type="entry name" value="HLYC_CORC FAMILY TRANSPORTER"/>
    <property type="match status" value="1"/>
</dbReference>
<keyword evidence="3 8" id="KW-0812">Transmembrane</keyword>
<evidence type="ECO:0000256" key="1">
    <source>
        <dbReference type="ARBA" id="ARBA00004651"/>
    </source>
</evidence>
<dbReference type="Gene3D" id="3.10.580.10">
    <property type="entry name" value="CBS-domain"/>
    <property type="match status" value="1"/>
</dbReference>
<keyword evidence="5 8" id="KW-1133">Transmembrane helix</keyword>
<evidence type="ECO:0000256" key="7">
    <source>
        <dbReference type="PROSITE-ProRule" id="PRU00703"/>
    </source>
</evidence>
<evidence type="ECO:0000313" key="12">
    <source>
        <dbReference type="EMBL" id="MBA8794516.1"/>
    </source>
</evidence>
<keyword evidence="2" id="KW-1003">Cell membrane</keyword>
<dbReference type="Pfam" id="PF01595">
    <property type="entry name" value="CNNM"/>
    <property type="match status" value="1"/>
</dbReference>
<reference evidence="12 13" key="1">
    <citation type="submission" date="2020-07" db="EMBL/GenBank/DDBJ databases">
        <title>Sequencing the genomes of 1000 actinobacteria strains.</title>
        <authorList>
            <person name="Klenk H.-P."/>
        </authorList>
    </citation>
    <scope>NUCLEOTIDE SEQUENCE [LARGE SCALE GENOMIC DNA]</scope>
    <source>
        <strain evidence="12 13">DSM 100723</strain>
    </source>
</reference>
<gene>
    <name evidence="12" type="ORF">FHX74_002135</name>
</gene>
<dbReference type="RefSeq" id="WP_182560079.1">
    <property type="nucleotide sequence ID" value="NZ_JACGWT010000003.1"/>
</dbReference>
<feature type="domain" description="CNNM transmembrane" evidence="11">
    <location>
        <begin position="1"/>
        <end position="202"/>
    </location>
</feature>
<comment type="subcellular location">
    <subcellularLocation>
        <location evidence="1">Cell membrane</location>
        <topology evidence="1">Multi-pass membrane protein</topology>
    </subcellularLocation>
</comment>
<feature type="domain" description="CBS" evidence="10">
    <location>
        <begin position="285"/>
        <end position="342"/>
    </location>
</feature>
<accession>A0A7W3ISM7</accession>
<feature type="transmembrane region" description="Helical" evidence="9">
    <location>
        <begin position="135"/>
        <end position="160"/>
    </location>
</feature>